<accession>A0A4Y7Q9G5</accession>
<gene>
    <name evidence="1" type="ORF">BD410DRAFT_787291</name>
</gene>
<protein>
    <submittedName>
        <fullName evidence="1">Uncharacterized protein</fullName>
    </submittedName>
</protein>
<dbReference type="VEuPathDB" id="FungiDB:BD410DRAFT_787291"/>
<proteinExistence type="predicted"/>
<organism evidence="1 2">
    <name type="scientific">Rickenella mellea</name>
    <dbReference type="NCBI Taxonomy" id="50990"/>
    <lineage>
        <taxon>Eukaryota</taxon>
        <taxon>Fungi</taxon>
        <taxon>Dikarya</taxon>
        <taxon>Basidiomycota</taxon>
        <taxon>Agaricomycotina</taxon>
        <taxon>Agaricomycetes</taxon>
        <taxon>Hymenochaetales</taxon>
        <taxon>Rickenellaceae</taxon>
        <taxon>Rickenella</taxon>
    </lineage>
</organism>
<name>A0A4Y7Q9G5_9AGAM</name>
<sequence length="101" mass="11657">MGDASVFVMIRCRHHSAHVRTSSSDTLLLLRMIFGSCKARTVLHKQLIQHVMQNLPGSLLHDDKLFFLTLRVANGSYGCRQELCWFVLVKNRAIYNKERQV</sequence>
<reference evidence="1 2" key="1">
    <citation type="submission" date="2018-06" db="EMBL/GenBank/DDBJ databases">
        <title>A transcriptomic atlas of mushroom development highlights an independent origin of complex multicellularity.</title>
        <authorList>
            <consortium name="DOE Joint Genome Institute"/>
            <person name="Krizsan K."/>
            <person name="Almasi E."/>
            <person name="Merenyi Z."/>
            <person name="Sahu N."/>
            <person name="Viragh M."/>
            <person name="Koszo T."/>
            <person name="Mondo S."/>
            <person name="Kiss B."/>
            <person name="Balint B."/>
            <person name="Kues U."/>
            <person name="Barry K."/>
            <person name="Hegedus J.C."/>
            <person name="Henrissat B."/>
            <person name="Johnson J."/>
            <person name="Lipzen A."/>
            <person name="Ohm R."/>
            <person name="Nagy I."/>
            <person name="Pangilinan J."/>
            <person name="Yan J."/>
            <person name="Xiong Y."/>
            <person name="Grigoriev I.V."/>
            <person name="Hibbett D.S."/>
            <person name="Nagy L.G."/>
        </authorList>
    </citation>
    <scope>NUCLEOTIDE SEQUENCE [LARGE SCALE GENOMIC DNA]</scope>
    <source>
        <strain evidence="1 2">SZMC22713</strain>
    </source>
</reference>
<keyword evidence="2" id="KW-1185">Reference proteome</keyword>
<evidence type="ECO:0000313" key="2">
    <source>
        <dbReference type="Proteomes" id="UP000294933"/>
    </source>
</evidence>
<dbReference type="Proteomes" id="UP000294933">
    <property type="component" value="Unassembled WGS sequence"/>
</dbReference>
<dbReference type="AlphaFoldDB" id="A0A4Y7Q9G5"/>
<evidence type="ECO:0000313" key="1">
    <source>
        <dbReference type="EMBL" id="TDL23450.1"/>
    </source>
</evidence>
<dbReference type="EMBL" id="ML170170">
    <property type="protein sequence ID" value="TDL23450.1"/>
    <property type="molecule type" value="Genomic_DNA"/>
</dbReference>